<keyword evidence="2" id="KW-1185">Reference proteome</keyword>
<reference evidence="1" key="1">
    <citation type="submission" date="2021-04" db="EMBL/GenBank/DDBJ databases">
        <title>Taxonomic assessment of Weissella genus.</title>
        <authorList>
            <person name="Fanelli F."/>
            <person name="Chieffi D."/>
            <person name="Dell'Aquila A."/>
            <person name="Gyu-Sung C."/>
            <person name="Franz C.M.A.P."/>
            <person name="Fusco V."/>
        </authorList>
    </citation>
    <scope>NUCLEOTIDE SEQUENCE</scope>
    <source>
        <strain evidence="1">LMG 25373</strain>
    </source>
</reference>
<comment type="caution">
    <text evidence="1">The sequence shown here is derived from an EMBL/GenBank/DDBJ whole genome shotgun (WGS) entry which is preliminary data.</text>
</comment>
<evidence type="ECO:0000313" key="1">
    <source>
        <dbReference type="EMBL" id="MCM2437392.1"/>
    </source>
</evidence>
<protein>
    <submittedName>
        <fullName evidence="1">Uncharacterized protein</fullName>
    </submittedName>
</protein>
<proteinExistence type="predicted"/>
<evidence type="ECO:0000313" key="2">
    <source>
        <dbReference type="Proteomes" id="UP001057481"/>
    </source>
</evidence>
<gene>
    <name evidence="1" type="ORF">KAK10_05655</name>
</gene>
<accession>A0ABT0VLT9</accession>
<dbReference type="RefSeq" id="WP_205143468.1">
    <property type="nucleotide sequence ID" value="NZ_JAFBDN010000006.1"/>
</dbReference>
<name>A0ABT0VLT9_9LACO</name>
<dbReference type="Proteomes" id="UP001057481">
    <property type="component" value="Unassembled WGS sequence"/>
</dbReference>
<dbReference type="EMBL" id="JAGMVS010000063">
    <property type="protein sequence ID" value="MCM2437392.1"/>
    <property type="molecule type" value="Genomic_DNA"/>
</dbReference>
<sequence length="162" mass="18349">MQGEQFLKLLKKKVITQTSFQQVIEDINIDELFTWFDKALDDDSLISGEILAKVNAEDALKLSIETSIINLPLRYQNAIDKIILADQEYELSIFAIIEHPIVSQSGLFIKKIASVKTYRDDVDAVKAKIVTFFDEKLKLIADGGWQAKQGDVDTNLTEIEKD</sequence>
<organism evidence="1 2">
    <name type="scientific">Periweissella beninensis</name>
    <dbReference type="NCBI Taxonomy" id="504936"/>
    <lineage>
        <taxon>Bacteria</taxon>
        <taxon>Bacillati</taxon>
        <taxon>Bacillota</taxon>
        <taxon>Bacilli</taxon>
        <taxon>Lactobacillales</taxon>
        <taxon>Lactobacillaceae</taxon>
        <taxon>Periweissella</taxon>
    </lineage>
</organism>